<dbReference type="PROSITE" id="PS00201">
    <property type="entry name" value="FLAVODOXIN"/>
    <property type="match status" value="1"/>
</dbReference>
<dbReference type="EMBL" id="QBMC01000083">
    <property type="protein sequence ID" value="PZO16158.1"/>
    <property type="molecule type" value="Genomic_DNA"/>
</dbReference>
<dbReference type="Pfam" id="PF01613">
    <property type="entry name" value="Flavin_Reduct"/>
    <property type="match status" value="1"/>
</dbReference>
<dbReference type="PROSITE" id="PS50902">
    <property type="entry name" value="FLAVODOXIN_LIKE"/>
    <property type="match status" value="1"/>
</dbReference>
<dbReference type="SMART" id="SM00903">
    <property type="entry name" value="Flavin_Reduct"/>
    <property type="match status" value="1"/>
</dbReference>
<dbReference type="InterPro" id="IPR012349">
    <property type="entry name" value="Split_barrel_FMN-bd"/>
</dbReference>
<dbReference type="InterPro" id="IPR002563">
    <property type="entry name" value="Flavin_Rdtase-like_dom"/>
</dbReference>
<dbReference type="InterPro" id="IPR051285">
    <property type="entry name" value="NADH_oxidoreductase_modular"/>
</dbReference>
<protein>
    <submittedName>
        <fullName evidence="5">Flavin oxidoreductase</fullName>
    </submittedName>
</protein>
<feature type="domain" description="Flavodoxin-like" evidence="4">
    <location>
        <begin position="123"/>
        <end position="265"/>
    </location>
</feature>
<dbReference type="GO" id="GO:0016646">
    <property type="term" value="F:oxidoreductase activity, acting on the CH-NH group of donors, NAD or NADP as acceptor"/>
    <property type="evidence" value="ECO:0007669"/>
    <property type="project" value="UniProtKB-ARBA"/>
</dbReference>
<dbReference type="SUPFAM" id="SSF50475">
    <property type="entry name" value="FMN-binding split barrel"/>
    <property type="match status" value="1"/>
</dbReference>
<dbReference type="Gene3D" id="3.40.50.360">
    <property type="match status" value="1"/>
</dbReference>
<evidence type="ECO:0000256" key="1">
    <source>
        <dbReference type="ARBA" id="ARBA00022448"/>
    </source>
</evidence>
<accession>A0A2W4WAC3</accession>
<evidence type="ECO:0000313" key="6">
    <source>
        <dbReference type="Proteomes" id="UP000249354"/>
    </source>
</evidence>
<dbReference type="AlphaFoldDB" id="A0A2W4WAC3"/>
<dbReference type="InterPro" id="IPR029039">
    <property type="entry name" value="Flavoprotein-like_sf"/>
</dbReference>
<organism evidence="5 6">
    <name type="scientific">Leptolyngbya foveolarum</name>
    <dbReference type="NCBI Taxonomy" id="47253"/>
    <lineage>
        <taxon>Bacteria</taxon>
        <taxon>Bacillati</taxon>
        <taxon>Cyanobacteriota</taxon>
        <taxon>Cyanophyceae</taxon>
        <taxon>Leptolyngbyales</taxon>
        <taxon>Leptolyngbyaceae</taxon>
        <taxon>Leptolyngbya group</taxon>
        <taxon>Leptolyngbya</taxon>
    </lineage>
</organism>
<evidence type="ECO:0000256" key="3">
    <source>
        <dbReference type="ARBA" id="ARBA00023002"/>
    </source>
</evidence>
<dbReference type="Gene3D" id="2.30.110.10">
    <property type="entry name" value="Electron Transport, Fmn-binding Protein, Chain A"/>
    <property type="match status" value="1"/>
</dbReference>
<keyword evidence="3" id="KW-0560">Oxidoreductase</keyword>
<keyword evidence="2" id="KW-0249">Electron transport</keyword>
<reference evidence="6" key="1">
    <citation type="submission" date="2018-04" db="EMBL/GenBank/DDBJ databases">
        <authorList>
            <person name="Cornet L."/>
        </authorList>
    </citation>
    <scope>NUCLEOTIDE SEQUENCE [LARGE SCALE GENOMIC DNA]</scope>
</reference>
<sequence>MRATHPESRVVSRFPTPRWPDGLCAYDPLTQILFSEKLFGAHVCGDTLFDDNWRQLEADRRCYFDCLHATQTRQVETALDQIEPLPLKCFAPGHGPLVRYSLSRLRDDYRQWCQQQDSQVSQVALLYASAYGNTATVASAIAQGLVEAGVAVKSINCESTDPAELAQIIEASDGFIIGSPTLAGHAPVQVQTALGIILSSADNTKLAGVFGSYGWSGEAIDLIEQKLRDNRYRFGFEPIRVRFTPDADMLQTCQTAGTEFAQQLRKQQATRQSVTEVQAGRTEQAVGRIVGSICVLTTRQGNRRSGTLSTWVSQATFSPPGVMISIDSNQAAEAAIELDTPFVLNLLQEGRTVRRHFDYRSHAGDEPFAQVKHRHADNGCFILEDALAYLECEGQNTIDCGDHQLIYAVVSSGDVLETTGVTAVQHRKSGSQY</sequence>
<dbReference type="Gene3D" id="3.60.15.10">
    <property type="entry name" value="Ribonuclease Z/Hydroxyacylglutathione hydrolase-like"/>
    <property type="match status" value="1"/>
</dbReference>
<reference evidence="5 6" key="2">
    <citation type="submission" date="2018-06" db="EMBL/GenBank/DDBJ databases">
        <title>Metagenomic assembly of (sub)arctic Cyanobacteria and their associated microbiome from non-axenic cultures.</title>
        <authorList>
            <person name="Baurain D."/>
        </authorList>
    </citation>
    <scope>NUCLEOTIDE SEQUENCE [LARGE SCALE GENOMIC DNA]</scope>
    <source>
        <strain evidence="5">ULC129bin1</strain>
    </source>
</reference>
<evidence type="ECO:0000259" key="4">
    <source>
        <dbReference type="PROSITE" id="PS50902"/>
    </source>
</evidence>
<dbReference type="InterPro" id="IPR001226">
    <property type="entry name" value="Flavodoxin_CS"/>
</dbReference>
<gene>
    <name evidence="5" type="ORF">DCF25_12705</name>
</gene>
<dbReference type="PANTHER" id="PTHR32145:SF32">
    <property type="entry name" value="DIFLAVIN FLAVOPROTEIN A 4-RELATED"/>
    <property type="match status" value="1"/>
</dbReference>
<evidence type="ECO:0000313" key="5">
    <source>
        <dbReference type="EMBL" id="PZO16158.1"/>
    </source>
</evidence>
<dbReference type="Proteomes" id="UP000249354">
    <property type="component" value="Unassembled WGS sequence"/>
</dbReference>
<comment type="caution">
    <text evidence="5">The sequence shown here is derived from an EMBL/GenBank/DDBJ whole genome shotgun (WGS) entry which is preliminary data.</text>
</comment>
<dbReference type="PANTHER" id="PTHR32145">
    <property type="entry name" value="DIFLAVIN FLAVOPROTEIN A 2-RELATED"/>
    <property type="match status" value="1"/>
</dbReference>
<dbReference type="SUPFAM" id="SSF52218">
    <property type="entry name" value="Flavoproteins"/>
    <property type="match status" value="1"/>
</dbReference>
<dbReference type="Pfam" id="PF00258">
    <property type="entry name" value="Flavodoxin_1"/>
    <property type="match status" value="1"/>
</dbReference>
<dbReference type="GO" id="GO:0010181">
    <property type="term" value="F:FMN binding"/>
    <property type="evidence" value="ECO:0007669"/>
    <property type="project" value="InterPro"/>
</dbReference>
<dbReference type="SUPFAM" id="SSF56281">
    <property type="entry name" value="Metallo-hydrolase/oxidoreductase"/>
    <property type="match status" value="1"/>
</dbReference>
<name>A0A2W4WAC3_9CYAN</name>
<evidence type="ECO:0000256" key="2">
    <source>
        <dbReference type="ARBA" id="ARBA00022982"/>
    </source>
</evidence>
<dbReference type="GO" id="GO:0009055">
    <property type="term" value="F:electron transfer activity"/>
    <property type="evidence" value="ECO:0007669"/>
    <property type="project" value="InterPro"/>
</dbReference>
<dbReference type="InterPro" id="IPR008254">
    <property type="entry name" value="Flavodoxin/NO_synth"/>
</dbReference>
<proteinExistence type="predicted"/>
<dbReference type="InterPro" id="IPR036866">
    <property type="entry name" value="RibonucZ/Hydroxyglut_hydro"/>
</dbReference>
<keyword evidence="1" id="KW-0813">Transport</keyword>